<dbReference type="InterPro" id="IPR016484">
    <property type="entry name" value="GTPase_Der"/>
</dbReference>
<dbReference type="InterPro" id="IPR015946">
    <property type="entry name" value="KH_dom-like_a/b"/>
</dbReference>
<feature type="binding site" evidence="8">
    <location>
        <begin position="9"/>
        <end position="16"/>
    </location>
    <ligand>
        <name>GTP</name>
        <dbReference type="ChEBI" id="CHEBI:37565"/>
        <label>1</label>
    </ligand>
</feature>
<comment type="subunit">
    <text evidence="8">Associates with the 50S ribosomal subunit.</text>
</comment>
<keyword evidence="4 10" id="KW-0677">Repeat</keyword>
<evidence type="ECO:0000313" key="14">
    <source>
        <dbReference type="Proteomes" id="UP000279673"/>
    </source>
</evidence>
<evidence type="ECO:0000256" key="9">
    <source>
        <dbReference type="PROSITE-ProRule" id="PRU01049"/>
    </source>
</evidence>
<keyword evidence="5 8" id="KW-0547">Nucleotide-binding</keyword>
<dbReference type="HAMAP" id="MF_00195">
    <property type="entry name" value="GTPase_Der"/>
    <property type="match status" value="1"/>
</dbReference>
<comment type="similarity">
    <text evidence="1 8 9 10">Belongs to the TRAFAC class TrmE-Era-EngA-EngB-Septin-like GTPase superfamily. EngA (Der) GTPase family.</text>
</comment>
<dbReference type="EMBL" id="RCHI01000003">
    <property type="protein sequence ID" value="RLL71836.1"/>
    <property type="molecule type" value="Genomic_DNA"/>
</dbReference>
<dbReference type="InterPro" id="IPR005225">
    <property type="entry name" value="Small_GTP-bd"/>
</dbReference>
<dbReference type="PROSITE" id="PS51712">
    <property type="entry name" value="G_ENGA"/>
    <property type="match status" value="2"/>
</dbReference>
<dbReference type="PIRSF" id="PIRSF006485">
    <property type="entry name" value="GTP-binding_EngA"/>
    <property type="match status" value="1"/>
</dbReference>
<dbReference type="PANTHER" id="PTHR43834">
    <property type="entry name" value="GTPASE DER"/>
    <property type="match status" value="1"/>
</dbReference>
<evidence type="ECO:0000256" key="4">
    <source>
        <dbReference type="ARBA" id="ARBA00022737"/>
    </source>
</evidence>
<feature type="compositionally biased region" description="Basic and acidic residues" evidence="11">
    <location>
        <begin position="478"/>
        <end position="490"/>
    </location>
</feature>
<evidence type="ECO:0000256" key="7">
    <source>
        <dbReference type="ARBA" id="ARBA00032345"/>
    </source>
</evidence>
<feature type="binding site" evidence="8">
    <location>
        <begin position="318"/>
        <end position="321"/>
    </location>
    <ligand>
        <name>GTP</name>
        <dbReference type="ChEBI" id="CHEBI:37565"/>
        <label>2</label>
    </ligand>
</feature>
<dbReference type="GO" id="GO:0042254">
    <property type="term" value="P:ribosome biogenesis"/>
    <property type="evidence" value="ECO:0007669"/>
    <property type="project" value="UniProtKB-KW"/>
</dbReference>
<feature type="binding site" evidence="8">
    <location>
        <begin position="119"/>
        <end position="122"/>
    </location>
    <ligand>
        <name>GTP</name>
        <dbReference type="ChEBI" id="CHEBI:37565"/>
        <label>1</label>
    </ligand>
</feature>
<dbReference type="Gene3D" id="3.40.50.300">
    <property type="entry name" value="P-loop containing nucleotide triphosphate hydrolases"/>
    <property type="match status" value="2"/>
</dbReference>
<keyword evidence="14" id="KW-1185">Reference proteome</keyword>
<dbReference type="NCBIfam" id="TIGR00231">
    <property type="entry name" value="small_GTP"/>
    <property type="match status" value="2"/>
</dbReference>
<dbReference type="PRINTS" id="PR00449">
    <property type="entry name" value="RASTRNSFRMNG"/>
</dbReference>
<evidence type="ECO:0000256" key="6">
    <source>
        <dbReference type="ARBA" id="ARBA00023134"/>
    </source>
</evidence>
<dbReference type="FunFam" id="3.40.50.300:FF:000057">
    <property type="entry name" value="GTPase Der"/>
    <property type="match status" value="1"/>
</dbReference>
<evidence type="ECO:0000256" key="5">
    <source>
        <dbReference type="ARBA" id="ARBA00022741"/>
    </source>
</evidence>
<dbReference type="InterPro" id="IPR006073">
    <property type="entry name" value="GTP-bd"/>
</dbReference>
<evidence type="ECO:0000256" key="10">
    <source>
        <dbReference type="RuleBase" id="RU004481"/>
    </source>
</evidence>
<protein>
    <recommendedName>
        <fullName evidence="2 8">GTPase Der</fullName>
    </recommendedName>
    <alternativeName>
        <fullName evidence="7 8">GTP-binding protein EngA</fullName>
    </alternativeName>
</protein>
<dbReference type="InterPro" id="IPR031166">
    <property type="entry name" value="G_ENGA"/>
</dbReference>
<keyword evidence="6 8" id="KW-0342">GTP-binding</keyword>
<dbReference type="CDD" id="cd01895">
    <property type="entry name" value="EngA2"/>
    <property type="match status" value="1"/>
</dbReference>
<dbReference type="PANTHER" id="PTHR43834:SF6">
    <property type="entry name" value="GTPASE DER"/>
    <property type="match status" value="1"/>
</dbReference>
<reference evidence="13 14" key="1">
    <citation type="submission" date="2018-10" db="EMBL/GenBank/DDBJ databases">
        <title>Rhodobacter sp . BO-81.</title>
        <authorList>
            <person name="Im W.T."/>
        </authorList>
    </citation>
    <scope>NUCLEOTIDE SEQUENCE [LARGE SCALE GENOMIC DNA]</scope>
    <source>
        <strain evidence="13 14">BO-81</strain>
    </source>
</reference>
<dbReference type="InterPro" id="IPR027417">
    <property type="entry name" value="P-loop_NTPase"/>
</dbReference>
<evidence type="ECO:0000256" key="8">
    <source>
        <dbReference type="HAMAP-Rule" id="MF_00195"/>
    </source>
</evidence>
<feature type="domain" description="EngA-type G" evidence="12">
    <location>
        <begin position="200"/>
        <end position="375"/>
    </location>
</feature>
<dbReference type="NCBIfam" id="TIGR03594">
    <property type="entry name" value="GTPase_EngA"/>
    <property type="match status" value="1"/>
</dbReference>
<keyword evidence="3 8" id="KW-0690">Ribosome biogenesis</keyword>
<accession>A0A421BU52</accession>
<dbReference type="Pfam" id="PF14714">
    <property type="entry name" value="KH_dom-like"/>
    <property type="match status" value="1"/>
</dbReference>
<proteinExistence type="inferred from homology"/>
<dbReference type="GO" id="GO:0005525">
    <property type="term" value="F:GTP binding"/>
    <property type="evidence" value="ECO:0007669"/>
    <property type="project" value="UniProtKB-UniRule"/>
</dbReference>
<feature type="binding site" evidence="8">
    <location>
        <begin position="206"/>
        <end position="213"/>
    </location>
    <ligand>
        <name>GTP</name>
        <dbReference type="ChEBI" id="CHEBI:37565"/>
        <label>2</label>
    </ligand>
</feature>
<evidence type="ECO:0000259" key="12">
    <source>
        <dbReference type="PROSITE" id="PS51712"/>
    </source>
</evidence>
<organism evidence="13 14">
    <name type="scientific">Paenirhodobacter hankyongi</name>
    <dbReference type="NCBI Taxonomy" id="2294033"/>
    <lineage>
        <taxon>Bacteria</taxon>
        <taxon>Pseudomonadati</taxon>
        <taxon>Pseudomonadota</taxon>
        <taxon>Alphaproteobacteria</taxon>
        <taxon>Rhodobacterales</taxon>
        <taxon>Rhodobacter group</taxon>
        <taxon>Paenirhodobacter</taxon>
    </lineage>
</organism>
<feature type="domain" description="EngA-type G" evidence="12">
    <location>
        <begin position="3"/>
        <end position="167"/>
    </location>
</feature>
<evidence type="ECO:0000256" key="1">
    <source>
        <dbReference type="ARBA" id="ARBA00008279"/>
    </source>
</evidence>
<dbReference type="CDD" id="cd01894">
    <property type="entry name" value="EngA1"/>
    <property type="match status" value="1"/>
</dbReference>
<dbReference type="Pfam" id="PF01926">
    <property type="entry name" value="MMR_HSR1"/>
    <property type="match status" value="2"/>
</dbReference>
<feature type="compositionally biased region" description="Basic and acidic residues" evidence="11">
    <location>
        <begin position="456"/>
        <end position="466"/>
    </location>
</feature>
<evidence type="ECO:0000256" key="11">
    <source>
        <dbReference type="SAM" id="MobiDB-lite"/>
    </source>
</evidence>
<feature type="region of interest" description="Disordered" evidence="11">
    <location>
        <begin position="456"/>
        <end position="518"/>
    </location>
</feature>
<feature type="binding site" evidence="8">
    <location>
        <begin position="56"/>
        <end position="60"/>
    </location>
    <ligand>
        <name>GTP</name>
        <dbReference type="ChEBI" id="CHEBI:37565"/>
        <label>1</label>
    </ligand>
</feature>
<dbReference type="Gene3D" id="3.30.300.20">
    <property type="match status" value="1"/>
</dbReference>
<dbReference type="InterPro" id="IPR032859">
    <property type="entry name" value="KH_dom-like"/>
</dbReference>
<dbReference type="SUPFAM" id="SSF52540">
    <property type="entry name" value="P-loop containing nucleoside triphosphate hydrolases"/>
    <property type="match status" value="2"/>
</dbReference>
<evidence type="ECO:0000256" key="2">
    <source>
        <dbReference type="ARBA" id="ARBA00020953"/>
    </source>
</evidence>
<name>A0A421BU52_9RHOB</name>
<comment type="caution">
    <text evidence="13">The sequence shown here is derived from an EMBL/GenBank/DDBJ whole genome shotgun (WGS) entry which is preliminary data.</text>
</comment>
<dbReference type="RefSeq" id="WP_121531272.1">
    <property type="nucleotide sequence ID" value="NZ_RCHI01000003.1"/>
</dbReference>
<dbReference type="AlphaFoldDB" id="A0A421BU52"/>
<dbReference type="FunFam" id="3.30.300.20:FF:000004">
    <property type="entry name" value="GTPase Der"/>
    <property type="match status" value="1"/>
</dbReference>
<evidence type="ECO:0000313" key="13">
    <source>
        <dbReference type="EMBL" id="RLL71836.1"/>
    </source>
</evidence>
<sequence length="518" mass="57027">MSFTLAIVGRPNVGKSTLFNRLVGKRLALVDDQPGVTRDLREGDARLGDLRFIVIDSAGLELAEDDSLQGRMRRLTERAVEEADICLFLIDARAGVTPADEIFADILRRKNAHVIVAANKAEGSAGDAGAIEAWSLGLGEPIRISAEHGEGLDDLYDVLRPLADGFAERHAADTPEVDVDLDEENEDETTIRMPTAAKPLQLAVIGRPNAGKSTLINKILGEDRLLTGPEAGITRDAISVSTEFMGTPMRIWDTAGMRKKGKVNDKLEKLSVADGLRAVRFAEVVVVLLDVNIPFETQDLRIADFAETEGRAVVIAANKWDLEEDKPEKLKELRENFEKLLPQLRGAPLVTVSAKTGKGLDRLHNAIIRAYEIWNRRISTAKLNMWLGAMTEAHPPPAPGGRRIKLRYMTQAKTRPPGFVIMATHTDKIPESYGRYLVNGLRADFDMPGTPIRIFFRDQGSKNPYKERKKSIPSRLTKHVEARKAAERKGKSASGGVAPSGTMRPDKPKPKGQRPPKK</sequence>
<evidence type="ECO:0000256" key="3">
    <source>
        <dbReference type="ARBA" id="ARBA00022517"/>
    </source>
</evidence>
<gene>
    <name evidence="8" type="primary">der</name>
    <name evidence="13" type="ORF">DYS74_04275</name>
</gene>
<dbReference type="Proteomes" id="UP000279673">
    <property type="component" value="Unassembled WGS sequence"/>
</dbReference>
<feature type="binding site" evidence="8">
    <location>
        <begin position="253"/>
        <end position="257"/>
    </location>
    <ligand>
        <name>GTP</name>
        <dbReference type="ChEBI" id="CHEBI:37565"/>
        <label>2</label>
    </ligand>
</feature>
<comment type="function">
    <text evidence="8 10">GTPase that plays an essential role in the late steps of ribosome biogenesis.</text>
</comment>